<evidence type="ECO:0000256" key="4">
    <source>
        <dbReference type="SAM" id="SignalP"/>
    </source>
</evidence>
<dbReference type="GO" id="GO:0007623">
    <property type="term" value="P:circadian rhythm"/>
    <property type="evidence" value="ECO:0007669"/>
    <property type="project" value="UniProtKB-ARBA"/>
</dbReference>
<proteinExistence type="inferred from homology"/>
<dbReference type="InterPro" id="IPR038606">
    <property type="entry name" value="To_sf"/>
</dbReference>
<evidence type="ECO:0000256" key="3">
    <source>
        <dbReference type="ARBA" id="ARBA00060902"/>
    </source>
</evidence>
<dbReference type="SMART" id="SM00700">
    <property type="entry name" value="JHBP"/>
    <property type="match status" value="1"/>
</dbReference>
<feature type="chain" id="PRO_5015634198" evidence="4">
    <location>
        <begin position="21"/>
        <end position="261"/>
    </location>
</feature>
<evidence type="ECO:0000256" key="1">
    <source>
        <dbReference type="ARBA" id="ARBA00022729"/>
    </source>
</evidence>
<dbReference type="Gene3D" id="3.15.10.30">
    <property type="entry name" value="Haemolymph juvenile hormone binding protein"/>
    <property type="match status" value="1"/>
</dbReference>
<dbReference type="PANTHER" id="PTHR11008">
    <property type="entry name" value="PROTEIN TAKEOUT-LIKE PROTEIN"/>
    <property type="match status" value="1"/>
</dbReference>
<reference evidence="5" key="1">
    <citation type="submission" date="2018-04" db="EMBL/GenBank/DDBJ databases">
        <title>Transcriptome of Schizaphis graminum biotype I.</title>
        <authorList>
            <person name="Scully E.D."/>
            <person name="Geib S.M."/>
            <person name="Palmer N.A."/>
            <person name="Koch K."/>
            <person name="Bradshaw J."/>
            <person name="Heng-Moss T."/>
            <person name="Sarath G."/>
        </authorList>
    </citation>
    <scope>NUCLEOTIDE SEQUENCE</scope>
</reference>
<feature type="signal peptide" evidence="4">
    <location>
        <begin position="1"/>
        <end position="20"/>
    </location>
</feature>
<sequence length="261" mass="29040">MTTMMRRDAVLVVLCCLVYAISKTTRSAASVVKLPKGFIACKKDDPGVNACIQQALQTAVPHLVKGVPSLGLIPIDPLIISHMDINQGTSNGPLDIKLSFKDLYIHNIGSIKLTSMKSSINNYTFNLKADFDEPLVLEGMYNIQGKVIILPIIGEGRSNLTLAGLKVSINTNGKPVTRRGDEYMELESMELKFSTSRLYIQLDNLFNGDRVLGSNMNMFMNQNWREILKDLQPAFESALGMAFQSVTSQFFHKVPYNKIFN</sequence>
<gene>
    <name evidence="5" type="primary">to_5</name>
    <name evidence="5" type="ORF">g.94938</name>
</gene>
<protein>
    <submittedName>
        <fullName evidence="5">Protein takeout</fullName>
    </submittedName>
</protein>
<dbReference type="PANTHER" id="PTHR11008:SF40">
    <property type="entry name" value="PROTEIN TAKEOUT"/>
    <property type="match status" value="1"/>
</dbReference>
<evidence type="ECO:0000256" key="2">
    <source>
        <dbReference type="ARBA" id="ARBA00023108"/>
    </source>
</evidence>
<keyword evidence="1 4" id="KW-0732">Signal</keyword>
<accession>A0A2S2NWY9</accession>
<evidence type="ECO:0000313" key="5">
    <source>
        <dbReference type="EMBL" id="MBY21685.1"/>
    </source>
</evidence>
<dbReference type="EMBL" id="GGMR01009066">
    <property type="protein sequence ID" value="MBY21685.1"/>
    <property type="molecule type" value="Transcribed_RNA"/>
</dbReference>
<dbReference type="AlphaFoldDB" id="A0A2S2NWY9"/>
<organism evidence="5">
    <name type="scientific">Schizaphis graminum</name>
    <name type="common">Green bug aphid</name>
    <dbReference type="NCBI Taxonomy" id="13262"/>
    <lineage>
        <taxon>Eukaryota</taxon>
        <taxon>Metazoa</taxon>
        <taxon>Ecdysozoa</taxon>
        <taxon>Arthropoda</taxon>
        <taxon>Hexapoda</taxon>
        <taxon>Insecta</taxon>
        <taxon>Pterygota</taxon>
        <taxon>Neoptera</taxon>
        <taxon>Paraneoptera</taxon>
        <taxon>Hemiptera</taxon>
        <taxon>Sternorrhyncha</taxon>
        <taxon>Aphidomorpha</taxon>
        <taxon>Aphidoidea</taxon>
        <taxon>Aphididae</taxon>
        <taxon>Aphidini</taxon>
        <taxon>Schizaphis</taxon>
    </lineage>
</organism>
<dbReference type="InterPro" id="IPR010562">
    <property type="entry name" value="Haemolymph_juvenile_hormone-bd"/>
</dbReference>
<dbReference type="GO" id="GO:0005615">
    <property type="term" value="C:extracellular space"/>
    <property type="evidence" value="ECO:0007669"/>
    <property type="project" value="TreeGrafter"/>
</dbReference>
<name>A0A2S2NWY9_SCHGA</name>
<dbReference type="FunFam" id="3.15.10.30:FF:000001">
    <property type="entry name" value="Takeout-like protein 1"/>
    <property type="match status" value="1"/>
</dbReference>
<dbReference type="Pfam" id="PF06585">
    <property type="entry name" value="JHBP"/>
    <property type="match status" value="1"/>
</dbReference>
<keyword evidence="2" id="KW-0090">Biological rhythms</keyword>
<comment type="similarity">
    <text evidence="3">Belongs to the TO family.</text>
</comment>